<sequence>MSGAGSHGADVQTDPKYYAVTEGTWPCYRSFSLGPVTLREGQGGGSRVSAATVEGGTATEAEIATAETAMREMGQDPLFMIRDGEDSLDAQLAARGYVVKDPVVLWTCPVDHLCDIDIPPVTAFCVWEPLAIQHEIWAQGGIGPERFAVMQRAKGPKTALLGRWDDSPAGTGFLAIHDGVAMVHALEILPHQRRKGMAAWLMRRAARWAAEQGAQELAVLCTRANEGANGLYASLGMTVAGRYHYRHNPEGV</sequence>
<feature type="domain" description="N-acetyltransferase" evidence="1">
    <location>
        <begin position="116"/>
        <end position="252"/>
    </location>
</feature>
<dbReference type="InterPro" id="IPR016181">
    <property type="entry name" value="Acyl_CoA_acyltransferase"/>
</dbReference>
<dbReference type="AlphaFoldDB" id="A0A0H5D7H7"/>
<evidence type="ECO:0000313" key="3">
    <source>
        <dbReference type="Proteomes" id="UP000043764"/>
    </source>
</evidence>
<dbReference type="CDD" id="cd04301">
    <property type="entry name" value="NAT_SF"/>
    <property type="match status" value="1"/>
</dbReference>
<evidence type="ECO:0000313" key="2">
    <source>
        <dbReference type="EMBL" id="CRL12984.1"/>
    </source>
</evidence>
<dbReference type="InterPro" id="IPR000182">
    <property type="entry name" value="GNAT_dom"/>
</dbReference>
<dbReference type="PROSITE" id="PS51186">
    <property type="entry name" value="GNAT"/>
    <property type="match status" value="1"/>
</dbReference>
<dbReference type="GO" id="GO:0016747">
    <property type="term" value="F:acyltransferase activity, transferring groups other than amino-acyl groups"/>
    <property type="evidence" value="ECO:0007669"/>
    <property type="project" value="InterPro"/>
</dbReference>
<proteinExistence type="predicted"/>
<name>A0A0H5D7H7_9RHOB</name>
<organism evidence="2 3">
    <name type="scientific">Phaeobacter italicus</name>
    <dbReference type="NCBI Taxonomy" id="481446"/>
    <lineage>
        <taxon>Bacteria</taxon>
        <taxon>Pseudomonadati</taxon>
        <taxon>Pseudomonadota</taxon>
        <taxon>Alphaproteobacteria</taxon>
        <taxon>Rhodobacterales</taxon>
        <taxon>Roseobacteraceae</taxon>
        <taxon>Phaeobacter</taxon>
    </lineage>
</organism>
<dbReference type="Gene3D" id="3.40.630.30">
    <property type="match status" value="1"/>
</dbReference>
<dbReference type="STRING" id="481446.NIT7645_02212"/>
<dbReference type="EMBL" id="CVRL01000046">
    <property type="protein sequence ID" value="CRL12984.1"/>
    <property type="molecule type" value="Genomic_DNA"/>
</dbReference>
<keyword evidence="3" id="KW-1185">Reference proteome</keyword>
<accession>A0A0H5D7H7</accession>
<evidence type="ECO:0000259" key="1">
    <source>
        <dbReference type="PROSITE" id="PS51186"/>
    </source>
</evidence>
<dbReference type="Proteomes" id="UP000043764">
    <property type="component" value="Unassembled WGS sequence"/>
</dbReference>
<keyword evidence="2" id="KW-0808">Transferase</keyword>
<dbReference type="SUPFAM" id="SSF55729">
    <property type="entry name" value="Acyl-CoA N-acyltransferases (Nat)"/>
    <property type="match status" value="1"/>
</dbReference>
<dbReference type="Pfam" id="PF00583">
    <property type="entry name" value="Acetyltransf_1"/>
    <property type="match status" value="1"/>
</dbReference>
<protein>
    <submittedName>
        <fullName evidence="2">Putative acetyltransferase</fullName>
    </submittedName>
</protein>
<reference evidence="3" key="1">
    <citation type="submission" date="2015-05" db="EMBL/GenBank/DDBJ databases">
        <authorList>
            <person name="Rodrigo-Torres Lidia"/>
            <person name="Arahal R.David."/>
        </authorList>
    </citation>
    <scope>NUCLEOTIDE SEQUENCE [LARGE SCALE GENOMIC DNA]</scope>
    <source>
        <strain evidence="3">CECT 7321</strain>
    </source>
</reference>
<dbReference type="RefSeq" id="WP_082203815.1">
    <property type="nucleotide sequence ID" value="NZ_CVRL01000046.1"/>
</dbReference>
<gene>
    <name evidence="2" type="ORF">NIT7321_03868</name>
</gene>